<evidence type="ECO:0000313" key="6">
    <source>
        <dbReference type="EMBL" id="MFD2160856.1"/>
    </source>
</evidence>
<protein>
    <submittedName>
        <fullName evidence="6">TonB-dependent receptor domain-containing protein</fullName>
    </submittedName>
</protein>
<dbReference type="Pfam" id="PF07715">
    <property type="entry name" value="Plug"/>
    <property type="match status" value="1"/>
</dbReference>
<accession>A0ABW4ZFR3</accession>
<keyword evidence="2" id="KW-0472">Membrane</keyword>
<dbReference type="RefSeq" id="WP_255902209.1">
    <property type="nucleotide sequence ID" value="NZ_JAFMZO010000002.1"/>
</dbReference>
<comment type="subcellular location">
    <subcellularLocation>
        <location evidence="1">Cell outer membrane</location>
    </subcellularLocation>
</comment>
<evidence type="ECO:0000259" key="4">
    <source>
        <dbReference type="Pfam" id="PF07715"/>
    </source>
</evidence>
<evidence type="ECO:0000256" key="2">
    <source>
        <dbReference type="ARBA" id="ARBA00023136"/>
    </source>
</evidence>
<dbReference type="InterPro" id="IPR012910">
    <property type="entry name" value="Plug_dom"/>
</dbReference>
<sequence>MKHNLIIRILALVLFTGVLISETYAQAPGKIVGKITDKKTGETLIGVTVKISETNKGTTTDVEGRYALNGLTAGTFTVEFSYIGYPTKKISDIAVSAGKVTNLDVVMEESGQELKAVVITATAKQESIGGLYAQQKNAISMSSGISADVIRRSPDKNTGEVLKRVSGASVQDNKFIVVRGLSDRYNNAMINNSPLPSSEADRKTFSFDVIPSALIDNVIISKTATPDLPGDFAGGAVQIKTKDFPDLKNLQISYSVGYNSISTFKPFYGNSRNILDFSGFGASSRALPASFPASRQRYVNQSIDQRVAQTKQFDNSWGINNLGNTMPTQSLQLVYGNSFRFKNDSKLGLILSTNYRNAATISQEERNDFNESGATGRGIPLFQYNDSYYNFSSTLGLLANISYIKGNHKFALKNVFNQSFEDNYLQRSGVFDLQSRQKISQQEVNDKSLLNSVLEGEHLLSQKNKSRLSWNTSFSRITNDQPDLRRLAYVKKVTDAADVAYQAQVPSVATPSTAGRFFSELDENIYGASANYTLPVEIRGQSQTIKAGLSKQYKQRNVSARVLGYVINTDDFAASEALLSLPQGELFSPVNIAQDKFYLEDITNPANTYKGSGDLNAGYLMMTNQLFNKLKATWGLRVENYIETLNTRDNSGAVNIDNNYFDILPSINLSYALNDQSNLRASYGRTVARAQFRELAPFSFYDFVTGTVKIGNTELQRTSIDNIDLRYELYPSTGQLISFSVFYKHLIKPIESNIISGSTAASKSISYINAPEADVFGAEVELRHNLGFINSGSNFFKNLVFTANAAAIKSQVNFVNAVTILDKRPLQGQSPYLINTGLQYSAPKTGLQANVLYNRIGRRIAIVGFGQYSGDTFQADYPDIYEAPRDLIDLQLSKSVIRNKGELKLSISNLLDSDANFYQDLNTNKRYDSNTDQLINSVQFGRTISLGFGYRF</sequence>
<dbReference type="SUPFAM" id="SSF56935">
    <property type="entry name" value="Porins"/>
    <property type="match status" value="1"/>
</dbReference>
<keyword evidence="3" id="KW-0998">Cell outer membrane</keyword>
<evidence type="ECO:0000313" key="7">
    <source>
        <dbReference type="Proteomes" id="UP001597387"/>
    </source>
</evidence>
<dbReference type="InterPro" id="IPR036942">
    <property type="entry name" value="Beta-barrel_TonB_sf"/>
</dbReference>
<dbReference type="InterPro" id="IPR041700">
    <property type="entry name" value="OMP_b-brl_3"/>
</dbReference>
<dbReference type="SUPFAM" id="SSF49464">
    <property type="entry name" value="Carboxypeptidase regulatory domain-like"/>
    <property type="match status" value="1"/>
</dbReference>
<dbReference type="Pfam" id="PF13715">
    <property type="entry name" value="CarbopepD_reg_2"/>
    <property type="match status" value="1"/>
</dbReference>
<dbReference type="InterPro" id="IPR008969">
    <property type="entry name" value="CarboxyPept-like_regulatory"/>
</dbReference>
<keyword evidence="7" id="KW-1185">Reference proteome</keyword>
<name>A0ABW4ZFR3_9SPHI</name>
<organism evidence="6 7">
    <name type="scientific">Paradesertivirga mongoliensis</name>
    <dbReference type="NCBI Taxonomy" id="2100740"/>
    <lineage>
        <taxon>Bacteria</taxon>
        <taxon>Pseudomonadati</taxon>
        <taxon>Bacteroidota</taxon>
        <taxon>Sphingobacteriia</taxon>
        <taxon>Sphingobacteriales</taxon>
        <taxon>Sphingobacteriaceae</taxon>
        <taxon>Paradesertivirga</taxon>
    </lineage>
</organism>
<dbReference type="PANTHER" id="PTHR40980:SF5">
    <property type="entry name" value="TONB-DEPENDENT RECEPTOR"/>
    <property type="match status" value="1"/>
</dbReference>
<dbReference type="InterPro" id="IPR037066">
    <property type="entry name" value="Plug_dom_sf"/>
</dbReference>
<gene>
    <name evidence="6" type="ORF">ACFSJU_00485</name>
</gene>
<evidence type="ECO:0000256" key="1">
    <source>
        <dbReference type="ARBA" id="ARBA00004442"/>
    </source>
</evidence>
<dbReference type="EMBL" id="JBHUHZ010000001">
    <property type="protein sequence ID" value="MFD2160856.1"/>
    <property type="molecule type" value="Genomic_DNA"/>
</dbReference>
<proteinExistence type="predicted"/>
<dbReference type="Pfam" id="PF14905">
    <property type="entry name" value="OMP_b-brl_3"/>
    <property type="match status" value="1"/>
</dbReference>
<dbReference type="Gene3D" id="2.60.40.1120">
    <property type="entry name" value="Carboxypeptidase-like, regulatory domain"/>
    <property type="match status" value="1"/>
</dbReference>
<dbReference type="Gene3D" id="2.40.170.20">
    <property type="entry name" value="TonB-dependent receptor, beta-barrel domain"/>
    <property type="match status" value="1"/>
</dbReference>
<evidence type="ECO:0000259" key="5">
    <source>
        <dbReference type="Pfam" id="PF14905"/>
    </source>
</evidence>
<dbReference type="PANTHER" id="PTHR40980">
    <property type="entry name" value="PLUG DOMAIN-CONTAINING PROTEIN"/>
    <property type="match status" value="1"/>
</dbReference>
<dbReference type="Gene3D" id="2.170.130.10">
    <property type="entry name" value="TonB-dependent receptor, plug domain"/>
    <property type="match status" value="1"/>
</dbReference>
<reference evidence="7" key="1">
    <citation type="journal article" date="2019" name="Int. J. Syst. Evol. Microbiol.">
        <title>The Global Catalogue of Microorganisms (GCM) 10K type strain sequencing project: providing services to taxonomists for standard genome sequencing and annotation.</title>
        <authorList>
            <consortium name="The Broad Institute Genomics Platform"/>
            <consortium name="The Broad Institute Genome Sequencing Center for Infectious Disease"/>
            <person name="Wu L."/>
            <person name="Ma J."/>
        </authorList>
    </citation>
    <scope>NUCLEOTIDE SEQUENCE [LARGE SCALE GENOMIC DNA]</scope>
    <source>
        <strain evidence="7">KCTC 42217</strain>
    </source>
</reference>
<comment type="caution">
    <text evidence="6">The sequence shown here is derived from an EMBL/GenBank/DDBJ whole genome shotgun (WGS) entry which is preliminary data.</text>
</comment>
<evidence type="ECO:0000256" key="3">
    <source>
        <dbReference type="ARBA" id="ARBA00023237"/>
    </source>
</evidence>
<feature type="domain" description="Outer membrane protein beta-barrel" evidence="5">
    <location>
        <begin position="604"/>
        <end position="939"/>
    </location>
</feature>
<dbReference type="Proteomes" id="UP001597387">
    <property type="component" value="Unassembled WGS sequence"/>
</dbReference>
<keyword evidence="6" id="KW-0675">Receptor</keyword>
<feature type="domain" description="TonB-dependent receptor plug" evidence="4">
    <location>
        <begin position="136"/>
        <end position="236"/>
    </location>
</feature>